<keyword evidence="9" id="KW-0505">Motor protein</keyword>
<comment type="similarity">
    <text evidence="2">Belongs to the dynein intermediate chain family.</text>
</comment>
<evidence type="ECO:0000313" key="14">
    <source>
        <dbReference type="Proteomes" id="UP000887567"/>
    </source>
</evidence>
<dbReference type="FunFam" id="2.130.10.10:FF:001723">
    <property type="entry name" value="Dynein intermediate chain 3, ciliary"/>
    <property type="match status" value="1"/>
</dbReference>
<keyword evidence="8" id="KW-0969">Cilium</keyword>
<organism evidence="13 14">
    <name type="scientific">Exaiptasia diaphana</name>
    <name type="common">Tropical sea anemone</name>
    <name type="synonym">Aiptasia pulchella</name>
    <dbReference type="NCBI Taxonomy" id="2652724"/>
    <lineage>
        <taxon>Eukaryota</taxon>
        <taxon>Metazoa</taxon>
        <taxon>Cnidaria</taxon>
        <taxon>Anthozoa</taxon>
        <taxon>Hexacorallia</taxon>
        <taxon>Actiniaria</taxon>
        <taxon>Aiptasiidae</taxon>
        <taxon>Exaiptasia</taxon>
    </lineage>
</organism>
<dbReference type="Proteomes" id="UP000887567">
    <property type="component" value="Unplaced"/>
</dbReference>
<dbReference type="FunFam" id="2.130.10.10:FF:000584">
    <property type="entry name" value="Dynein intermediate chain 2"/>
    <property type="match status" value="1"/>
</dbReference>
<evidence type="ECO:0000256" key="9">
    <source>
        <dbReference type="ARBA" id="ARBA00023175"/>
    </source>
</evidence>
<dbReference type="InterPro" id="IPR050687">
    <property type="entry name" value="Dynein_IC"/>
</dbReference>
<dbReference type="GeneID" id="110248904"/>
<dbReference type="InterPro" id="IPR001680">
    <property type="entry name" value="WD40_rpt"/>
</dbReference>
<dbReference type="SMART" id="SM00320">
    <property type="entry name" value="WD40"/>
    <property type="match status" value="5"/>
</dbReference>
<evidence type="ECO:0000256" key="1">
    <source>
        <dbReference type="ARBA" id="ARBA00004430"/>
    </source>
</evidence>
<feature type="compositionally biased region" description="Basic and acidic residues" evidence="12">
    <location>
        <begin position="540"/>
        <end position="599"/>
    </location>
</feature>
<reference evidence="13" key="1">
    <citation type="submission" date="2022-11" db="UniProtKB">
        <authorList>
            <consortium name="EnsemblMetazoa"/>
        </authorList>
    </citation>
    <scope>IDENTIFICATION</scope>
</reference>
<dbReference type="GO" id="GO:0036157">
    <property type="term" value="C:outer dynein arm"/>
    <property type="evidence" value="ECO:0007669"/>
    <property type="project" value="TreeGrafter"/>
</dbReference>
<evidence type="ECO:0000256" key="11">
    <source>
        <dbReference type="ARBA" id="ARBA00023273"/>
    </source>
</evidence>
<dbReference type="OrthoDB" id="366230at2759"/>
<sequence>MEIVYVYTKKRSEFGRQCNFSDRQAELHVDISPDEKMLQDYIEKNPCDTGIQCVQEMSEHEVNTERFETDVRGINHVEGGWPKDVNPAEVEQTIRYRKKVEKEEVYMNTIQQLGNIMEHCIKQNNAIDIYEEYFAEVEVDTTGEPPSAKTINVFRDPNDMKRTATSLSWYPDGTQKLAVSYSILEFQKSSGDMCMDSYIWDIENPNKPELALKPVSPLVCLEYNPKDPHILVGGCYNGQLGFWDTRKGSHPVEMTKIEKSHRDPLYKTLFLQSKTGTECFSTSTDGQVLWWDIRKLGEPTETLALCPNKKDSRTLGGVALEYEVTMPTKFMVGTEQGSVLSCNRKAKSPSEKIVATYSQHYGPVYAVQRNPFFPKNFLTIGDWTARIWSEDLRESSIMWTKQDMSYMTDGCWSPTRPAVFFTTKMNGTLDVWDYLFKQNEPTLTIQVCDESLNSIRVQDHGRLVACGSHSGTVTLLELSDDLSNIQRNEKSSVNAMFERETKREKILETRHREMRLKERSKSSQDKEHEEKPEDDEEEDMVAKAEKDFFSIVETEKKAREEAEAKREAAISEVKKGIAQEGTTHEEYQENGEPEQKEISEEASSEQPAE</sequence>
<proteinExistence type="inferred from homology"/>
<evidence type="ECO:0000256" key="12">
    <source>
        <dbReference type="SAM" id="MobiDB-lite"/>
    </source>
</evidence>
<keyword evidence="14" id="KW-1185">Reference proteome</keyword>
<dbReference type="GO" id="GO:0003341">
    <property type="term" value="P:cilium movement"/>
    <property type="evidence" value="ECO:0007669"/>
    <property type="project" value="TreeGrafter"/>
</dbReference>
<dbReference type="PANTHER" id="PTHR12442:SF7">
    <property type="entry name" value="DYNEIN AXONEMAL INTERMEDIATE CHAIN 2"/>
    <property type="match status" value="1"/>
</dbReference>
<dbReference type="EnsemblMetazoa" id="XM_021055469.2">
    <property type="protein sequence ID" value="XP_020911128.1"/>
    <property type="gene ID" value="LOC110248904"/>
</dbReference>
<evidence type="ECO:0000313" key="13">
    <source>
        <dbReference type="EnsemblMetazoa" id="XP_020911127.1"/>
    </source>
</evidence>
<dbReference type="KEGG" id="epa:110248904"/>
<evidence type="ECO:0000256" key="10">
    <source>
        <dbReference type="ARBA" id="ARBA00023212"/>
    </source>
</evidence>
<dbReference type="RefSeq" id="XP_020911127.1">
    <property type="nucleotide sequence ID" value="XM_021055468.2"/>
</dbReference>
<dbReference type="Gene3D" id="2.130.10.10">
    <property type="entry name" value="YVTN repeat-like/Quinoprotein amine dehydrogenase"/>
    <property type="match status" value="2"/>
</dbReference>
<keyword evidence="4" id="KW-0853">WD repeat</keyword>
<dbReference type="GO" id="GO:0045504">
    <property type="term" value="F:dynein heavy chain binding"/>
    <property type="evidence" value="ECO:0007669"/>
    <property type="project" value="TreeGrafter"/>
</dbReference>
<evidence type="ECO:0008006" key="15">
    <source>
        <dbReference type="Google" id="ProtNLM"/>
    </source>
</evidence>
<evidence type="ECO:0000256" key="6">
    <source>
        <dbReference type="ARBA" id="ARBA00022737"/>
    </source>
</evidence>
<keyword evidence="6" id="KW-0677">Repeat</keyword>
<name>A0A913XVW8_EXADI</name>
<feature type="compositionally biased region" description="Basic and acidic residues" evidence="12">
    <location>
        <begin position="506"/>
        <end position="531"/>
    </location>
</feature>
<feature type="region of interest" description="Disordered" evidence="12">
    <location>
        <begin position="506"/>
        <end position="609"/>
    </location>
</feature>
<dbReference type="GO" id="GO:0036158">
    <property type="term" value="P:outer dynein arm assembly"/>
    <property type="evidence" value="ECO:0007669"/>
    <property type="project" value="TreeGrafter"/>
</dbReference>
<dbReference type="OMA" id="WDFFYRQ"/>
<dbReference type="InterPro" id="IPR036322">
    <property type="entry name" value="WD40_repeat_dom_sf"/>
</dbReference>
<evidence type="ECO:0000256" key="3">
    <source>
        <dbReference type="ARBA" id="ARBA00022490"/>
    </source>
</evidence>
<evidence type="ECO:0000256" key="7">
    <source>
        <dbReference type="ARBA" id="ARBA00023017"/>
    </source>
</evidence>
<keyword evidence="11" id="KW-0966">Cell projection</keyword>
<comment type="subcellular location">
    <subcellularLocation>
        <location evidence="1">Cytoplasm</location>
        <location evidence="1">Cytoskeleton</location>
        <location evidence="1">Cilium axoneme</location>
    </subcellularLocation>
</comment>
<dbReference type="RefSeq" id="XP_020911128.1">
    <property type="nucleotide sequence ID" value="XM_021055469.2"/>
</dbReference>
<evidence type="ECO:0000256" key="8">
    <source>
        <dbReference type="ARBA" id="ARBA00023069"/>
    </source>
</evidence>
<protein>
    <recommendedName>
        <fullName evidence="15">Dynein intermediate chain 3, ciliary</fullName>
    </recommendedName>
</protein>
<dbReference type="EnsemblMetazoa" id="XM_021055468.2">
    <property type="protein sequence ID" value="XP_020911127.1"/>
    <property type="gene ID" value="LOC110248904"/>
</dbReference>
<dbReference type="EnsemblMetazoa" id="XM_021055466.2">
    <property type="protein sequence ID" value="XP_020911125.1"/>
    <property type="gene ID" value="LOC110248904"/>
</dbReference>
<keyword evidence="10" id="KW-0206">Cytoskeleton</keyword>
<dbReference type="GO" id="GO:0005874">
    <property type="term" value="C:microtubule"/>
    <property type="evidence" value="ECO:0007669"/>
    <property type="project" value="UniProtKB-KW"/>
</dbReference>
<feature type="compositionally biased region" description="Acidic residues" evidence="12">
    <location>
        <begin position="600"/>
        <end position="609"/>
    </location>
</feature>
<dbReference type="SUPFAM" id="SSF50978">
    <property type="entry name" value="WD40 repeat-like"/>
    <property type="match status" value="1"/>
</dbReference>
<dbReference type="InterPro" id="IPR015943">
    <property type="entry name" value="WD40/YVTN_repeat-like_dom_sf"/>
</dbReference>
<evidence type="ECO:0000256" key="4">
    <source>
        <dbReference type="ARBA" id="ARBA00022574"/>
    </source>
</evidence>
<keyword evidence="7" id="KW-0243">Dynein</keyword>
<dbReference type="PANTHER" id="PTHR12442">
    <property type="entry name" value="DYNEIN INTERMEDIATE CHAIN"/>
    <property type="match status" value="1"/>
</dbReference>
<keyword evidence="5" id="KW-0493">Microtubule</keyword>
<accession>A0A913XVW8</accession>
<evidence type="ECO:0000256" key="2">
    <source>
        <dbReference type="ARBA" id="ARBA00011059"/>
    </source>
</evidence>
<dbReference type="AlphaFoldDB" id="A0A913XVW8"/>
<dbReference type="GO" id="GO:0045503">
    <property type="term" value="F:dynein light chain binding"/>
    <property type="evidence" value="ECO:0007669"/>
    <property type="project" value="TreeGrafter"/>
</dbReference>
<keyword evidence="3" id="KW-0963">Cytoplasm</keyword>
<evidence type="ECO:0000256" key="5">
    <source>
        <dbReference type="ARBA" id="ARBA00022701"/>
    </source>
</evidence>
<dbReference type="RefSeq" id="XP_020911125.1">
    <property type="nucleotide sequence ID" value="XM_021055466.2"/>
</dbReference>